<dbReference type="InterPro" id="IPR029039">
    <property type="entry name" value="Flavoprotein-like_sf"/>
</dbReference>
<dbReference type="Pfam" id="PF03358">
    <property type="entry name" value="FMN_red"/>
    <property type="match status" value="1"/>
</dbReference>
<gene>
    <name evidence="2" type="ORF">GCM10023225_11120</name>
</gene>
<name>A0ABP9HHV2_9ACTN</name>
<dbReference type="EMBL" id="BAABIL010000138">
    <property type="protein sequence ID" value="GAA4970975.1"/>
    <property type="molecule type" value="Genomic_DNA"/>
</dbReference>
<reference evidence="3" key="1">
    <citation type="journal article" date="2019" name="Int. J. Syst. Evol. Microbiol.">
        <title>The Global Catalogue of Microorganisms (GCM) 10K type strain sequencing project: providing services to taxonomists for standard genome sequencing and annotation.</title>
        <authorList>
            <consortium name="The Broad Institute Genomics Platform"/>
            <consortium name="The Broad Institute Genome Sequencing Center for Infectious Disease"/>
            <person name="Wu L."/>
            <person name="Ma J."/>
        </authorList>
    </citation>
    <scope>NUCLEOTIDE SEQUENCE [LARGE SCALE GENOMIC DNA]</scope>
    <source>
        <strain evidence="3">JCM 18126</strain>
    </source>
</reference>
<dbReference type="Gene3D" id="3.40.50.360">
    <property type="match status" value="1"/>
</dbReference>
<dbReference type="InterPro" id="IPR005025">
    <property type="entry name" value="FMN_Rdtase-like_dom"/>
</dbReference>
<dbReference type="PANTHER" id="PTHR30543:SF21">
    <property type="entry name" value="NAD(P)H-DEPENDENT FMN REDUCTASE LOT6"/>
    <property type="match status" value="1"/>
</dbReference>
<dbReference type="SUPFAM" id="SSF52218">
    <property type="entry name" value="Flavoproteins"/>
    <property type="match status" value="1"/>
</dbReference>
<evidence type="ECO:0000313" key="2">
    <source>
        <dbReference type="EMBL" id="GAA4970975.1"/>
    </source>
</evidence>
<evidence type="ECO:0000313" key="3">
    <source>
        <dbReference type="Proteomes" id="UP001501195"/>
    </source>
</evidence>
<accession>A0ABP9HHV2</accession>
<sequence>MVVMTTPTTTTVPVPAASTAVAGAPASEPLRIAVIVGSVRAERLGRVLADWAAGRAMSTGAGIDLIDLADSPLPDDALLQPGGGPRSPIADRVERADGYLFVTPEYNHSYPAGLKRAIDWHYREWMFKPATVLSYGVQGGLAATEHLRGVLAELHVVTTRRCVGLRAPWNDLDAGAFTPPPGVDEALDQALGELAWWAGVLREARRDRPYHR</sequence>
<protein>
    <submittedName>
        <fullName evidence="2">NAD(P)H-dependent oxidoreductase</fullName>
    </submittedName>
</protein>
<organism evidence="2 3">
    <name type="scientific">Kineococcus glutinatus</name>
    <dbReference type="NCBI Taxonomy" id="1070872"/>
    <lineage>
        <taxon>Bacteria</taxon>
        <taxon>Bacillati</taxon>
        <taxon>Actinomycetota</taxon>
        <taxon>Actinomycetes</taxon>
        <taxon>Kineosporiales</taxon>
        <taxon>Kineosporiaceae</taxon>
        <taxon>Kineococcus</taxon>
    </lineage>
</organism>
<evidence type="ECO:0000259" key="1">
    <source>
        <dbReference type="Pfam" id="PF03358"/>
    </source>
</evidence>
<comment type="caution">
    <text evidence="2">The sequence shown here is derived from an EMBL/GenBank/DDBJ whole genome shotgun (WGS) entry which is preliminary data.</text>
</comment>
<dbReference type="PANTHER" id="PTHR30543">
    <property type="entry name" value="CHROMATE REDUCTASE"/>
    <property type="match status" value="1"/>
</dbReference>
<feature type="domain" description="NADPH-dependent FMN reductase-like" evidence="1">
    <location>
        <begin position="31"/>
        <end position="162"/>
    </location>
</feature>
<dbReference type="InterPro" id="IPR050712">
    <property type="entry name" value="NAD(P)H-dep_reductase"/>
</dbReference>
<dbReference type="Proteomes" id="UP001501195">
    <property type="component" value="Unassembled WGS sequence"/>
</dbReference>
<proteinExistence type="predicted"/>
<keyword evidence="3" id="KW-1185">Reference proteome</keyword>